<evidence type="ECO:0000256" key="2">
    <source>
        <dbReference type="ARBA" id="ARBA00008335"/>
    </source>
</evidence>
<feature type="transmembrane region" description="Helical" evidence="4">
    <location>
        <begin position="339"/>
        <end position="360"/>
    </location>
</feature>
<comment type="subcellular location">
    <subcellularLocation>
        <location evidence="1">Membrane</location>
        <topology evidence="1">Multi-pass membrane protein</topology>
    </subcellularLocation>
</comment>
<dbReference type="InterPro" id="IPR036259">
    <property type="entry name" value="MFS_trans_sf"/>
</dbReference>
<comment type="caution">
    <text evidence="5">The sequence shown here is derived from an EMBL/GenBank/DDBJ whole genome shotgun (WGS) entry which is preliminary data.</text>
</comment>
<dbReference type="EMBL" id="RHFK02000021">
    <property type="protein sequence ID" value="TWW57063.1"/>
    <property type="molecule type" value="Genomic_DNA"/>
</dbReference>
<feature type="transmembrane region" description="Helical" evidence="4">
    <location>
        <begin position="500"/>
        <end position="520"/>
    </location>
</feature>
<feature type="compositionally biased region" description="Polar residues" evidence="3">
    <location>
        <begin position="590"/>
        <end position="602"/>
    </location>
</feature>
<evidence type="ECO:0000256" key="4">
    <source>
        <dbReference type="SAM" id="Phobius"/>
    </source>
</evidence>
<keyword evidence="4" id="KW-0812">Transmembrane</keyword>
<evidence type="ECO:0000256" key="1">
    <source>
        <dbReference type="ARBA" id="ARBA00004141"/>
    </source>
</evidence>
<dbReference type="Gene3D" id="1.20.1250.20">
    <property type="entry name" value="MFS general substrate transporter like domains"/>
    <property type="match status" value="1"/>
</dbReference>
<evidence type="ECO:0000256" key="3">
    <source>
        <dbReference type="SAM" id="MobiDB-lite"/>
    </source>
</evidence>
<proteinExistence type="inferred from homology"/>
<dbReference type="AlphaFoldDB" id="A0A5C6MQ86"/>
<reference evidence="5 6" key="1">
    <citation type="submission" date="2019-04" db="EMBL/GenBank/DDBJ databases">
        <title>Chromosome genome assembly for Takifugu flavidus.</title>
        <authorList>
            <person name="Xiao S."/>
        </authorList>
    </citation>
    <scope>NUCLEOTIDE SEQUENCE [LARGE SCALE GENOMIC DNA]</scope>
    <source>
        <strain evidence="5">HTHZ2018</strain>
        <tissue evidence="5">Muscle</tissue>
    </source>
</reference>
<feature type="transmembrane region" description="Helical" evidence="4">
    <location>
        <begin position="392"/>
        <end position="414"/>
    </location>
</feature>
<feature type="region of interest" description="Disordered" evidence="3">
    <location>
        <begin position="534"/>
        <end position="602"/>
    </location>
</feature>
<dbReference type="GO" id="GO:0005886">
    <property type="term" value="C:plasma membrane"/>
    <property type="evidence" value="ECO:0007669"/>
    <property type="project" value="TreeGrafter"/>
</dbReference>
<dbReference type="PANTHER" id="PTHR11328">
    <property type="entry name" value="MAJOR FACILITATOR SUPERFAMILY DOMAIN-CONTAINING PROTEIN"/>
    <property type="match status" value="1"/>
</dbReference>
<dbReference type="Pfam" id="PF13347">
    <property type="entry name" value="MFS_2"/>
    <property type="match status" value="2"/>
</dbReference>
<name>A0A5C6MQ86_9TELE</name>
<feature type="compositionally biased region" description="Polar residues" evidence="3">
    <location>
        <begin position="536"/>
        <end position="550"/>
    </location>
</feature>
<accession>A0A5C6MQ86</accession>
<evidence type="ECO:0000313" key="5">
    <source>
        <dbReference type="EMBL" id="TWW57063.1"/>
    </source>
</evidence>
<keyword evidence="6" id="KW-1185">Reference proteome</keyword>
<protein>
    <submittedName>
        <fullName evidence="5">Sodium-dependent lysophosphatidylcholine symporter 1</fullName>
    </submittedName>
</protein>
<sequence length="602" mass="65861">MTRRFLTQAGDGQQRSGGIPLIRKICYALGGVPNQVTTAAMAVSLQIFLLDVVQMEAFYVSLVLFVSRAWDAVTDPLIGYLVGRSRWTSAGKLSPWLATRRSALSKSTNPLRPVPPLSRRLSRRLVLSTPFAVLSYLLLWFVPPGAAAGGVLWFLVTTCLFETLMSCYHVPYLSLNMFLGGDHRDRDSATAYRMTTEMLAMLMASVIQGKVVVVYNTERQEVCQHLEEDAPASTTPSPQIASLVATRRAFLTSAVAMGAVFFVCSLVLFLGVKEQKSELSAEEHERPSYLAALRMLLSHIPYQRLVLSFVFFVLAFQMSLGNFALFCSHAAELGAQYQYLILVLLVAASVAVPLWQVVLLRIGKKATVFLGLSLFIPAVIIVACVPSSLPVFLSMCVLMGFSVATIFLLPWSMLPDVVDDFASKHPSCKGLEPLFFSCYAFCNKLAGSLSAGISAMMLQSVKLLSSHGESLSSPHVLFCYPRFVGYRSGACSQDEGVRTVLIVLFAPVPVVLLLVGMAIFRSYPIHERKPLRLRDVTSTTQPEAASSSTAVRRDPEEPTGLQEPPAARAPDPLNHNVGSSREGSDPPSYSKRSNVTTKVTWV</sequence>
<keyword evidence="4" id="KW-0472">Membrane</keyword>
<dbReference type="InterPro" id="IPR039672">
    <property type="entry name" value="MFS_2"/>
</dbReference>
<dbReference type="GO" id="GO:0008643">
    <property type="term" value="P:carbohydrate transport"/>
    <property type="evidence" value="ECO:0007669"/>
    <property type="project" value="InterPro"/>
</dbReference>
<feature type="transmembrane region" description="Helical" evidence="4">
    <location>
        <begin position="366"/>
        <end position="385"/>
    </location>
</feature>
<dbReference type="SUPFAM" id="SSF103473">
    <property type="entry name" value="MFS general substrate transporter"/>
    <property type="match status" value="1"/>
</dbReference>
<feature type="transmembrane region" description="Helical" evidence="4">
    <location>
        <begin position="125"/>
        <end position="142"/>
    </location>
</feature>
<feature type="transmembrane region" description="Helical" evidence="4">
    <location>
        <begin position="305"/>
        <end position="327"/>
    </location>
</feature>
<dbReference type="Proteomes" id="UP000324091">
    <property type="component" value="Chromosome 8"/>
</dbReference>
<comment type="similarity">
    <text evidence="2">Belongs to the major facilitator superfamily.</text>
</comment>
<evidence type="ECO:0000313" key="6">
    <source>
        <dbReference type="Proteomes" id="UP000324091"/>
    </source>
</evidence>
<dbReference type="GO" id="GO:0015293">
    <property type="term" value="F:symporter activity"/>
    <property type="evidence" value="ECO:0007669"/>
    <property type="project" value="InterPro"/>
</dbReference>
<feature type="transmembrane region" description="Helical" evidence="4">
    <location>
        <begin position="249"/>
        <end position="272"/>
    </location>
</feature>
<feature type="transmembrane region" description="Helical" evidence="4">
    <location>
        <begin position="148"/>
        <end position="168"/>
    </location>
</feature>
<gene>
    <name evidence="5" type="ORF">D4764_08G0010500</name>
</gene>
<organism evidence="5 6">
    <name type="scientific">Takifugu flavidus</name>
    <name type="common">sansaifugu</name>
    <dbReference type="NCBI Taxonomy" id="433684"/>
    <lineage>
        <taxon>Eukaryota</taxon>
        <taxon>Metazoa</taxon>
        <taxon>Chordata</taxon>
        <taxon>Craniata</taxon>
        <taxon>Vertebrata</taxon>
        <taxon>Euteleostomi</taxon>
        <taxon>Actinopterygii</taxon>
        <taxon>Neopterygii</taxon>
        <taxon>Teleostei</taxon>
        <taxon>Neoteleostei</taxon>
        <taxon>Acanthomorphata</taxon>
        <taxon>Eupercaria</taxon>
        <taxon>Tetraodontiformes</taxon>
        <taxon>Tetradontoidea</taxon>
        <taxon>Tetraodontidae</taxon>
        <taxon>Takifugu</taxon>
    </lineage>
</organism>
<keyword evidence="4" id="KW-1133">Transmembrane helix</keyword>
<dbReference type="PANTHER" id="PTHR11328:SF44">
    <property type="entry name" value="SODIUM-DEPENDENT LYSOPHOSPHATIDYLCHOLINE SYMPORTER 1-B"/>
    <property type="match status" value="1"/>
</dbReference>